<sequence length="100" mass="10615">MARPISAAEQGKQSKPPSAVQAARETGKTDSIELMKAGTNHTSSKVEKTDNLCRPSLLERILRDTSGKTPGSKIGAATALYQKGTKGDKPVNTFKSSRLS</sequence>
<feature type="region of interest" description="Disordered" evidence="1">
    <location>
        <begin position="1"/>
        <end position="32"/>
    </location>
</feature>
<reference evidence="3" key="4">
    <citation type="submission" date="2025-05" db="UniProtKB">
        <authorList>
            <consortium name="EnsemblFungi"/>
        </authorList>
    </citation>
    <scope>IDENTIFICATION</scope>
    <source>
        <strain evidence="3">isolate 1-1 / race 1 (BBBD)</strain>
    </source>
</reference>
<evidence type="ECO:0000256" key="1">
    <source>
        <dbReference type="SAM" id="MobiDB-lite"/>
    </source>
</evidence>
<dbReference type="EMBL" id="ADAS02000016">
    <property type="protein sequence ID" value="OAV96994.1"/>
    <property type="molecule type" value="Genomic_DNA"/>
</dbReference>
<dbReference type="AlphaFoldDB" id="A0A180GWU2"/>
<evidence type="ECO:0000313" key="2">
    <source>
        <dbReference type="EMBL" id="OAV96994.1"/>
    </source>
</evidence>
<evidence type="ECO:0000313" key="3">
    <source>
        <dbReference type="EnsemblFungi" id="PTTG_26210-t43_1-p1"/>
    </source>
</evidence>
<dbReference type="Proteomes" id="UP000005240">
    <property type="component" value="Unassembled WGS sequence"/>
</dbReference>
<organism evidence="2">
    <name type="scientific">Puccinia triticina (isolate 1-1 / race 1 (BBBD))</name>
    <name type="common">Brown leaf rust fungus</name>
    <dbReference type="NCBI Taxonomy" id="630390"/>
    <lineage>
        <taxon>Eukaryota</taxon>
        <taxon>Fungi</taxon>
        <taxon>Dikarya</taxon>
        <taxon>Basidiomycota</taxon>
        <taxon>Pucciniomycotina</taxon>
        <taxon>Pucciniomycetes</taxon>
        <taxon>Pucciniales</taxon>
        <taxon>Pucciniaceae</taxon>
        <taxon>Puccinia</taxon>
    </lineage>
</organism>
<name>A0A180GWU2_PUCT1</name>
<proteinExistence type="predicted"/>
<protein>
    <submittedName>
        <fullName evidence="2 3">Uncharacterized protein</fullName>
    </submittedName>
</protein>
<dbReference type="VEuPathDB" id="FungiDB:PTTG_26210"/>
<dbReference type="EnsemblFungi" id="PTTG_26210-t43_1">
    <property type="protein sequence ID" value="PTTG_26210-t43_1-p1"/>
    <property type="gene ID" value="PTTG_26210"/>
</dbReference>
<evidence type="ECO:0000313" key="4">
    <source>
        <dbReference type="Proteomes" id="UP000005240"/>
    </source>
</evidence>
<accession>A0A180GWU2</accession>
<reference evidence="3 4" key="3">
    <citation type="journal article" date="2017" name="G3 (Bethesda)">
        <title>Comparative analysis highlights variable genome content of wheat rusts and divergence of the mating loci.</title>
        <authorList>
            <person name="Cuomo C.A."/>
            <person name="Bakkeren G."/>
            <person name="Khalil H.B."/>
            <person name="Panwar V."/>
            <person name="Joly D."/>
            <person name="Linning R."/>
            <person name="Sakthikumar S."/>
            <person name="Song X."/>
            <person name="Adiconis X."/>
            <person name="Fan L."/>
            <person name="Goldberg J.M."/>
            <person name="Levin J.Z."/>
            <person name="Young S."/>
            <person name="Zeng Q."/>
            <person name="Anikster Y."/>
            <person name="Bruce M."/>
            <person name="Wang M."/>
            <person name="Yin C."/>
            <person name="McCallum B."/>
            <person name="Szabo L.J."/>
            <person name="Hulbert S."/>
            <person name="Chen X."/>
            <person name="Fellers J.P."/>
        </authorList>
    </citation>
    <scope>NUCLEOTIDE SEQUENCE</scope>
    <source>
        <strain evidence="3">isolate 1-1 / race 1 (BBBD)</strain>
        <strain evidence="4">Isolate 1-1 / race 1 (BBBD)</strain>
    </source>
</reference>
<reference evidence="2" key="1">
    <citation type="submission" date="2009-11" db="EMBL/GenBank/DDBJ databases">
        <authorList>
            <consortium name="The Broad Institute Genome Sequencing Platform"/>
            <person name="Ward D."/>
            <person name="Feldgarden M."/>
            <person name="Earl A."/>
            <person name="Young S.K."/>
            <person name="Zeng Q."/>
            <person name="Koehrsen M."/>
            <person name="Alvarado L."/>
            <person name="Berlin A."/>
            <person name="Bochicchio J."/>
            <person name="Borenstein D."/>
            <person name="Chapman S.B."/>
            <person name="Chen Z."/>
            <person name="Engels R."/>
            <person name="Freedman E."/>
            <person name="Gellesch M."/>
            <person name="Goldberg J."/>
            <person name="Griggs A."/>
            <person name="Gujja S."/>
            <person name="Heilman E."/>
            <person name="Heiman D."/>
            <person name="Hepburn T."/>
            <person name="Howarth C."/>
            <person name="Jen D."/>
            <person name="Larson L."/>
            <person name="Lewis B."/>
            <person name="Mehta T."/>
            <person name="Park D."/>
            <person name="Pearson M."/>
            <person name="Roberts A."/>
            <person name="Saif S."/>
            <person name="Shea T."/>
            <person name="Shenoy N."/>
            <person name="Sisk P."/>
            <person name="Stolte C."/>
            <person name="Sykes S."/>
            <person name="Thomson T."/>
            <person name="Walk T."/>
            <person name="White J."/>
            <person name="Yandava C."/>
            <person name="Izard J."/>
            <person name="Baranova O.V."/>
            <person name="Blanton J.M."/>
            <person name="Tanner A.C."/>
            <person name="Dewhirst F.E."/>
            <person name="Haas B."/>
            <person name="Nusbaum C."/>
            <person name="Birren B."/>
        </authorList>
    </citation>
    <scope>NUCLEOTIDE SEQUENCE [LARGE SCALE GENOMIC DNA]</scope>
    <source>
        <strain evidence="2">1-1 BBBD Race 1</strain>
    </source>
</reference>
<reference evidence="2" key="2">
    <citation type="submission" date="2016-05" db="EMBL/GenBank/DDBJ databases">
        <title>Comparative analysis highlights variable genome content of wheat rusts and divergence of the mating loci.</title>
        <authorList>
            <person name="Cuomo C.A."/>
            <person name="Bakkeren G."/>
            <person name="Szabo L."/>
            <person name="Khalil H."/>
            <person name="Joly D."/>
            <person name="Goldberg J."/>
            <person name="Young S."/>
            <person name="Zeng Q."/>
            <person name="Fellers J."/>
        </authorList>
    </citation>
    <scope>NUCLEOTIDE SEQUENCE [LARGE SCALE GENOMIC DNA]</scope>
    <source>
        <strain evidence="2">1-1 BBBD Race 1</strain>
    </source>
</reference>
<gene>
    <name evidence="2" type="ORF">PTTG_26210</name>
</gene>
<keyword evidence="4" id="KW-1185">Reference proteome</keyword>